<dbReference type="PANTHER" id="PTHR30160">
    <property type="entry name" value="TETRAACYLDISACCHARIDE 4'-KINASE-RELATED"/>
    <property type="match status" value="1"/>
</dbReference>
<dbReference type="Proteomes" id="UP001605250">
    <property type="component" value="Unassembled WGS sequence"/>
</dbReference>
<proteinExistence type="predicted"/>
<sequence>MSLSLSELPGALKRLNRQRNRYLHEQKRRIRLVLSAMLLRSANKHEKIPQAPQRVVFPFVNLGIGDAVCHTGLWRKLKDLGYRVQIIAETRSEVFFKGLDCVDDVFIVDINHIDRLEKIDSDIVISMYSWMQRKELLEIKLLSRINYSYAISIGGWLKRPYHITLDLPDNFHITDPQKQLLAALGHPCNTLRYWLNPSSFSDAFIKDCLQKYAKKTLIVLSPFASVSERTMTRQQIFDLIAKLQHSVDCNIFITGEKHQLATLDHASANVFICAFDSLWHTISLVNKADLVISVETAIVHVACALNKKLVSIFYSTNINYNDALQSNTIFKPIGENVRKIIVNRTTLPFDTDKVLQASLATLAAADRLAVDPASSGNCSSEPLEPATVADS</sequence>
<dbReference type="SUPFAM" id="SSF53756">
    <property type="entry name" value="UDP-Glycosyltransferase/glycogen phosphorylase"/>
    <property type="match status" value="1"/>
</dbReference>
<dbReference type="Pfam" id="PF01075">
    <property type="entry name" value="Glyco_transf_9"/>
    <property type="match status" value="1"/>
</dbReference>
<evidence type="ECO:0000313" key="4">
    <source>
        <dbReference type="Proteomes" id="UP001605250"/>
    </source>
</evidence>
<accession>A0ABW7CRU7</accession>
<reference evidence="3 4" key="1">
    <citation type="submission" date="2024-07" db="EMBL/GenBank/DDBJ databases">
        <title>Novel bacterial strain Erwinia sp. OPT-41 promoting growth of various crops.</title>
        <authorList>
            <person name="Egorshina A."/>
            <person name="Lukyantsev M.A."/>
            <person name="Golubev S.N."/>
            <person name="Muratova A.Y."/>
            <person name="Bulygina E.A."/>
        </authorList>
    </citation>
    <scope>NUCLEOTIDE SEQUENCE [LARGE SCALE GENOMIC DNA]</scope>
    <source>
        <strain evidence="3 4">OPT-41</strain>
    </source>
</reference>
<dbReference type="RefSeq" id="WP_394150451.1">
    <property type="nucleotide sequence ID" value="NZ_JBGCUC010000033.1"/>
</dbReference>
<name>A0ABW7CRU7_9GAMM</name>
<dbReference type="InterPro" id="IPR002201">
    <property type="entry name" value="Glyco_trans_9"/>
</dbReference>
<protein>
    <submittedName>
        <fullName evidence="3">Glycosyltransferase family 9 protein</fullName>
    </submittedName>
</protein>
<organism evidence="3 4">
    <name type="scientific">Erwinia plantamica</name>
    <dbReference type="NCBI Taxonomy" id="3237104"/>
    <lineage>
        <taxon>Bacteria</taxon>
        <taxon>Pseudomonadati</taxon>
        <taxon>Pseudomonadota</taxon>
        <taxon>Gammaproteobacteria</taxon>
        <taxon>Enterobacterales</taxon>
        <taxon>Erwiniaceae</taxon>
        <taxon>Erwinia</taxon>
    </lineage>
</organism>
<evidence type="ECO:0000313" key="3">
    <source>
        <dbReference type="EMBL" id="MFG6078937.1"/>
    </source>
</evidence>
<dbReference type="InterPro" id="IPR051199">
    <property type="entry name" value="LPS_LOS_Heptosyltrfase"/>
</dbReference>
<comment type="caution">
    <text evidence="3">The sequence shown here is derived from an EMBL/GenBank/DDBJ whole genome shotgun (WGS) entry which is preliminary data.</text>
</comment>
<keyword evidence="2" id="KW-0808">Transferase</keyword>
<keyword evidence="4" id="KW-1185">Reference proteome</keyword>
<keyword evidence="1" id="KW-0328">Glycosyltransferase</keyword>
<dbReference type="EMBL" id="JBGCUC010000033">
    <property type="protein sequence ID" value="MFG6078937.1"/>
    <property type="molecule type" value="Genomic_DNA"/>
</dbReference>
<evidence type="ECO:0000256" key="2">
    <source>
        <dbReference type="ARBA" id="ARBA00022679"/>
    </source>
</evidence>
<evidence type="ECO:0000256" key="1">
    <source>
        <dbReference type="ARBA" id="ARBA00022676"/>
    </source>
</evidence>
<dbReference type="Gene3D" id="3.40.50.2000">
    <property type="entry name" value="Glycogen Phosphorylase B"/>
    <property type="match status" value="1"/>
</dbReference>
<gene>
    <name evidence="3" type="ORF">AB3U87_21620</name>
</gene>